<protein>
    <submittedName>
        <fullName evidence="1">Uncharacterized protein</fullName>
    </submittedName>
</protein>
<dbReference type="EMBL" id="ACYG01000024">
    <property type="protein sequence ID" value="EEV17728.1"/>
    <property type="molecule type" value="Genomic_DNA"/>
</dbReference>
<accession>C8PHW4</accession>
<comment type="caution">
    <text evidence="1">The sequence shown here is derived from an EMBL/GenBank/DDBJ whole genome shotgun (WGS) entry which is preliminary data.</text>
</comment>
<dbReference type="AlphaFoldDB" id="C8PHW4"/>
<keyword evidence="2" id="KW-1185">Reference proteome</keyword>
<name>C8PHW4_9BACT</name>
<evidence type="ECO:0000313" key="1">
    <source>
        <dbReference type="EMBL" id="EEV17728.1"/>
    </source>
</evidence>
<reference evidence="1 2" key="1">
    <citation type="submission" date="2009-07" db="EMBL/GenBank/DDBJ databases">
        <authorList>
            <person name="Madupu R."/>
            <person name="Sebastian Y."/>
            <person name="Durkin A.S."/>
            <person name="Torralba M."/>
            <person name="Methe B."/>
            <person name="Sutton G.G."/>
            <person name="Strausberg R.L."/>
            <person name="Nelson K.E."/>
        </authorList>
    </citation>
    <scope>NUCLEOTIDE SEQUENCE [LARGE SCALE GENOMIC DNA]</scope>
    <source>
        <strain evidence="1 2">RM3268</strain>
    </source>
</reference>
<sequence>MRKNFKILLDCAEISNPSANARHFARAAVVVPRPNLCAAIYCEHLAKFKLACRKLKF</sequence>
<organism evidence="1 2">
    <name type="scientific">Campylobacter gracilis RM3268</name>
    <dbReference type="NCBI Taxonomy" id="553220"/>
    <lineage>
        <taxon>Bacteria</taxon>
        <taxon>Pseudomonadati</taxon>
        <taxon>Campylobacterota</taxon>
        <taxon>Epsilonproteobacteria</taxon>
        <taxon>Campylobacterales</taxon>
        <taxon>Campylobacteraceae</taxon>
        <taxon>Campylobacter</taxon>
    </lineage>
</organism>
<evidence type="ECO:0000313" key="2">
    <source>
        <dbReference type="Proteomes" id="UP000005709"/>
    </source>
</evidence>
<gene>
    <name evidence="1" type="ORF">CAMGR0001_0560</name>
</gene>
<dbReference type="Proteomes" id="UP000005709">
    <property type="component" value="Unassembled WGS sequence"/>
</dbReference>
<proteinExistence type="predicted"/>